<feature type="compositionally biased region" description="Low complexity" evidence="1">
    <location>
        <begin position="10"/>
        <end position="22"/>
    </location>
</feature>
<dbReference type="EMBL" id="OV725081">
    <property type="protein sequence ID" value="CAH1403498.1"/>
    <property type="molecule type" value="Genomic_DNA"/>
</dbReference>
<gene>
    <name evidence="2" type="ORF">NEZAVI_LOCUS12101</name>
</gene>
<feature type="region of interest" description="Disordered" evidence="1">
    <location>
        <begin position="1"/>
        <end position="22"/>
    </location>
</feature>
<sequence>MASTTILRHSSLYSSFSPPSDSKCPQVLECPECTVLAEPWPPPQFSVIHPYPAAPLHLRTPNVLRSWSVLRSF</sequence>
<keyword evidence="3" id="KW-1185">Reference proteome</keyword>
<dbReference type="Proteomes" id="UP001152798">
    <property type="component" value="Chromosome 5"/>
</dbReference>
<proteinExistence type="predicted"/>
<reference evidence="2" key="1">
    <citation type="submission" date="2022-01" db="EMBL/GenBank/DDBJ databases">
        <authorList>
            <person name="King R."/>
        </authorList>
    </citation>
    <scope>NUCLEOTIDE SEQUENCE</scope>
</reference>
<protein>
    <submittedName>
        <fullName evidence="2">Uncharacterized protein</fullName>
    </submittedName>
</protein>
<organism evidence="2 3">
    <name type="scientific">Nezara viridula</name>
    <name type="common">Southern green stink bug</name>
    <name type="synonym">Cimex viridulus</name>
    <dbReference type="NCBI Taxonomy" id="85310"/>
    <lineage>
        <taxon>Eukaryota</taxon>
        <taxon>Metazoa</taxon>
        <taxon>Ecdysozoa</taxon>
        <taxon>Arthropoda</taxon>
        <taxon>Hexapoda</taxon>
        <taxon>Insecta</taxon>
        <taxon>Pterygota</taxon>
        <taxon>Neoptera</taxon>
        <taxon>Paraneoptera</taxon>
        <taxon>Hemiptera</taxon>
        <taxon>Heteroptera</taxon>
        <taxon>Panheteroptera</taxon>
        <taxon>Pentatomomorpha</taxon>
        <taxon>Pentatomoidea</taxon>
        <taxon>Pentatomidae</taxon>
        <taxon>Pentatominae</taxon>
        <taxon>Nezara</taxon>
    </lineage>
</organism>
<name>A0A9P0HJ28_NEZVI</name>
<evidence type="ECO:0000313" key="3">
    <source>
        <dbReference type="Proteomes" id="UP001152798"/>
    </source>
</evidence>
<evidence type="ECO:0000256" key="1">
    <source>
        <dbReference type="SAM" id="MobiDB-lite"/>
    </source>
</evidence>
<dbReference type="AlphaFoldDB" id="A0A9P0HJ28"/>
<accession>A0A9P0HJ28</accession>
<evidence type="ECO:0000313" key="2">
    <source>
        <dbReference type="EMBL" id="CAH1403498.1"/>
    </source>
</evidence>